<accession>A0AB94IDV9</accession>
<gene>
    <name evidence="3" type="ORF">O970_02580</name>
</gene>
<evidence type="ECO:0000256" key="1">
    <source>
        <dbReference type="SAM" id="Coils"/>
    </source>
</evidence>
<evidence type="ECO:0000313" key="3">
    <source>
        <dbReference type="EMBL" id="TEA27651.1"/>
    </source>
</evidence>
<evidence type="ECO:0000256" key="2">
    <source>
        <dbReference type="SAM" id="SignalP"/>
    </source>
</evidence>
<organism evidence="3 4">
    <name type="scientific">Candidatus Schmidhempelia bombi str. Bimp</name>
    <dbReference type="NCBI Taxonomy" id="1387197"/>
    <lineage>
        <taxon>Bacteria</taxon>
        <taxon>Pseudomonadati</taxon>
        <taxon>Pseudomonadota</taxon>
        <taxon>Gammaproteobacteria</taxon>
        <taxon>Orbales</taxon>
        <taxon>Orbaceae</taxon>
        <taxon>Candidatus Schmidhempelia</taxon>
    </lineage>
</organism>
<keyword evidence="1" id="KW-0175">Coiled coil</keyword>
<comment type="caution">
    <text evidence="3">The sequence shown here is derived from an EMBL/GenBank/DDBJ whole genome shotgun (WGS) entry which is preliminary data.</text>
</comment>
<sequence>MKITLIKFVIAVVCFFSSLNIYAAEDGYTCASKKAVLAKKLDYAKQANNQYEIAHLVTALNTIDSHCSNVELEKKYLDNVSKKVKEVAKYQKQLNEAKINKNEKKIIKKQHKLQEKQAELDTAKAELANFYKLLQLEQAK</sequence>
<keyword evidence="4" id="KW-1185">Reference proteome</keyword>
<feature type="coiled-coil region" evidence="1">
    <location>
        <begin position="80"/>
        <end position="133"/>
    </location>
</feature>
<keyword evidence="2" id="KW-0732">Signal</keyword>
<dbReference type="Pfam" id="PF06476">
    <property type="entry name" value="DUF1090"/>
    <property type="match status" value="1"/>
</dbReference>
<dbReference type="InterPro" id="IPR009468">
    <property type="entry name" value="DUF1090"/>
</dbReference>
<dbReference type="RefSeq" id="WP_024495622.1">
    <property type="nucleotide sequence ID" value="NZ_AWGA01000024.1"/>
</dbReference>
<feature type="chain" id="PRO_5044504761" evidence="2">
    <location>
        <begin position="24"/>
        <end position="140"/>
    </location>
</feature>
<proteinExistence type="predicted"/>
<feature type="signal peptide" evidence="2">
    <location>
        <begin position="1"/>
        <end position="23"/>
    </location>
</feature>
<reference evidence="3 4" key="1">
    <citation type="journal article" date="2014" name="Appl. Environ. Microbiol.">
        <title>Genomic features of a bumble bee symbiont reflect its host environment.</title>
        <authorList>
            <person name="Martinson V.G."/>
            <person name="Magoc T."/>
            <person name="Koch H."/>
            <person name="Salzberg S.L."/>
            <person name="Moran N.A."/>
        </authorList>
    </citation>
    <scope>NUCLEOTIDE SEQUENCE [LARGE SCALE GENOMIC DNA]</scope>
    <source>
        <strain evidence="3 4">Bimp</strain>
    </source>
</reference>
<dbReference type="Proteomes" id="UP000506160">
    <property type="component" value="Unassembled WGS sequence"/>
</dbReference>
<dbReference type="AlphaFoldDB" id="A0AB94IDV9"/>
<protein>
    <submittedName>
        <fullName evidence="3">DUF1090 family protein</fullName>
    </submittedName>
</protein>
<name>A0AB94IDV9_9GAMM</name>
<evidence type="ECO:0000313" key="4">
    <source>
        <dbReference type="Proteomes" id="UP000506160"/>
    </source>
</evidence>
<dbReference type="EMBL" id="AWGA01000024">
    <property type="protein sequence ID" value="TEA27651.1"/>
    <property type="molecule type" value="Genomic_DNA"/>
</dbReference>